<evidence type="ECO:0000256" key="1">
    <source>
        <dbReference type="ARBA" id="ARBA00009776"/>
    </source>
</evidence>
<organism evidence="10 11">
    <name type="scientific">Sulfuracidifex metallicus DSM 6482 = JCM 9184</name>
    <dbReference type="NCBI Taxonomy" id="523847"/>
    <lineage>
        <taxon>Archaea</taxon>
        <taxon>Thermoproteota</taxon>
        <taxon>Thermoprotei</taxon>
        <taxon>Sulfolobales</taxon>
        <taxon>Sulfolobaceae</taxon>
        <taxon>Sulfuracidifex</taxon>
    </lineage>
</organism>
<dbReference type="PROSITE" id="PS01331">
    <property type="entry name" value="THYMIDYLATE_KINASE"/>
    <property type="match status" value="1"/>
</dbReference>
<proteinExistence type="inferred from homology"/>
<comment type="similarity">
    <text evidence="1 8">Belongs to the thymidylate kinase family.</text>
</comment>
<comment type="catalytic activity">
    <reaction evidence="7 8">
        <text>dTMP + ATP = dTDP + ADP</text>
        <dbReference type="Rhea" id="RHEA:13517"/>
        <dbReference type="ChEBI" id="CHEBI:30616"/>
        <dbReference type="ChEBI" id="CHEBI:58369"/>
        <dbReference type="ChEBI" id="CHEBI:63528"/>
        <dbReference type="ChEBI" id="CHEBI:456216"/>
        <dbReference type="EC" id="2.7.4.9"/>
    </reaction>
</comment>
<dbReference type="AlphaFoldDB" id="A0A6A9QK23"/>
<keyword evidence="6 8" id="KW-0067">ATP-binding</keyword>
<sequence length="187" mass="21617">MLLISIEGIDGSGKTTVAKEIVRRLKEKGKNATYTKEPFTEDITGIIQRVGWNDPIALTLLFAADRRIHVRWMEEQNVDAIITDRYIHSTIAYQSVMGIDEKWIRNVNSKFPYPDLVILLDLDPTIASSRIKKGDIFDFPEKRKTLEKVRNKYLELAAMEHFLIVNADKPFEEVINSIMFYLLDQIT</sequence>
<dbReference type="OrthoDB" id="43083at2157"/>
<dbReference type="GO" id="GO:0005524">
    <property type="term" value="F:ATP binding"/>
    <property type="evidence" value="ECO:0007669"/>
    <property type="project" value="UniProtKB-UniRule"/>
</dbReference>
<dbReference type="InterPro" id="IPR018094">
    <property type="entry name" value="Thymidylate_kinase"/>
</dbReference>
<dbReference type="EC" id="2.7.4.9" evidence="8"/>
<dbReference type="Proteomes" id="UP000470772">
    <property type="component" value="Unassembled WGS sequence"/>
</dbReference>
<dbReference type="GO" id="GO:0005737">
    <property type="term" value="C:cytoplasm"/>
    <property type="evidence" value="ECO:0007669"/>
    <property type="project" value="TreeGrafter"/>
</dbReference>
<name>A0A6A9QK23_SULME</name>
<dbReference type="InterPro" id="IPR027417">
    <property type="entry name" value="P-loop_NTPase"/>
</dbReference>
<keyword evidence="3 8" id="KW-0545">Nucleotide biosynthesis</keyword>
<keyword evidence="4 8" id="KW-0547">Nucleotide-binding</keyword>
<evidence type="ECO:0000256" key="6">
    <source>
        <dbReference type="ARBA" id="ARBA00022840"/>
    </source>
</evidence>
<dbReference type="PANTHER" id="PTHR10344:SF4">
    <property type="entry name" value="UMP-CMP KINASE 2, MITOCHONDRIAL"/>
    <property type="match status" value="1"/>
</dbReference>
<dbReference type="RefSeq" id="WP_054838773.1">
    <property type="nucleotide sequence ID" value="NZ_BBBY01000017.1"/>
</dbReference>
<dbReference type="PANTHER" id="PTHR10344">
    <property type="entry name" value="THYMIDYLATE KINASE"/>
    <property type="match status" value="1"/>
</dbReference>
<dbReference type="GO" id="GO:0006227">
    <property type="term" value="P:dUDP biosynthetic process"/>
    <property type="evidence" value="ECO:0007669"/>
    <property type="project" value="TreeGrafter"/>
</dbReference>
<keyword evidence="2 8" id="KW-0808">Transferase</keyword>
<gene>
    <name evidence="8 10" type="primary">tmk</name>
    <name evidence="10" type="ORF">GC250_01090</name>
</gene>
<dbReference type="Gene3D" id="3.40.50.300">
    <property type="entry name" value="P-loop containing nucleotide triphosphate hydrolases"/>
    <property type="match status" value="1"/>
</dbReference>
<feature type="domain" description="Thymidylate kinase-like" evidence="9">
    <location>
        <begin position="6"/>
        <end position="178"/>
    </location>
</feature>
<comment type="caution">
    <text evidence="10">The sequence shown here is derived from an EMBL/GenBank/DDBJ whole genome shotgun (WGS) entry which is preliminary data.</text>
</comment>
<dbReference type="SUPFAM" id="SSF52540">
    <property type="entry name" value="P-loop containing nucleoside triphosphate hydrolases"/>
    <property type="match status" value="1"/>
</dbReference>
<evidence type="ECO:0000256" key="5">
    <source>
        <dbReference type="ARBA" id="ARBA00022777"/>
    </source>
</evidence>
<evidence type="ECO:0000256" key="3">
    <source>
        <dbReference type="ARBA" id="ARBA00022727"/>
    </source>
</evidence>
<evidence type="ECO:0000256" key="4">
    <source>
        <dbReference type="ARBA" id="ARBA00022741"/>
    </source>
</evidence>
<evidence type="ECO:0000256" key="7">
    <source>
        <dbReference type="ARBA" id="ARBA00048743"/>
    </source>
</evidence>
<dbReference type="InterPro" id="IPR018095">
    <property type="entry name" value="Thymidylate_kin_CS"/>
</dbReference>
<evidence type="ECO:0000313" key="11">
    <source>
        <dbReference type="Proteomes" id="UP000470772"/>
    </source>
</evidence>
<reference evidence="10 11" key="1">
    <citation type="submission" date="2019-10" db="EMBL/GenBank/DDBJ databases">
        <title>Sequencing and Assembly of Multiple Reported Metal-Biooxidizing Members of the Extremely Thermoacidophilic Archaeal Family Sulfolobaceae.</title>
        <authorList>
            <person name="Counts J.A."/>
            <person name="Kelly R.M."/>
        </authorList>
    </citation>
    <scope>NUCLEOTIDE SEQUENCE [LARGE SCALE GENOMIC DNA]</scope>
    <source>
        <strain evidence="10 11">DSM 6482</strain>
    </source>
</reference>
<dbReference type="InterPro" id="IPR039430">
    <property type="entry name" value="Thymidylate_kin-like_dom"/>
</dbReference>
<evidence type="ECO:0000256" key="2">
    <source>
        <dbReference type="ARBA" id="ARBA00022679"/>
    </source>
</evidence>
<dbReference type="GO" id="GO:0006235">
    <property type="term" value="P:dTTP biosynthetic process"/>
    <property type="evidence" value="ECO:0007669"/>
    <property type="project" value="UniProtKB-UniRule"/>
</dbReference>
<protein>
    <recommendedName>
        <fullName evidence="8">Probable thymidylate kinase</fullName>
        <ecNumber evidence="8">2.7.4.9</ecNumber>
    </recommendedName>
    <alternativeName>
        <fullName evidence="8">dTMP kinase</fullName>
    </alternativeName>
</protein>
<dbReference type="CDD" id="cd01672">
    <property type="entry name" value="TMPK"/>
    <property type="match status" value="1"/>
</dbReference>
<accession>A0A6A9QK23</accession>
<evidence type="ECO:0000256" key="8">
    <source>
        <dbReference type="HAMAP-Rule" id="MF_00165"/>
    </source>
</evidence>
<dbReference type="Pfam" id="PF02223">
    <property type="entry name" value="Thymidylate_kin"/>
    <property type="match status" value="1"/>
</dbReference>
<evidence type="ECO:0000259" key="9">
    <source>
        <dbReference type="Pfam" id="PF02223"/>
    </source>
</evidence>
<dbReference type="NCBIfam" id="TIGR00041">
    <property type="entry name" value="DTMP_kinase"/>
    <property type="match status" value="1"/>
</dbReference>
<dbReference type="GO" id="GO:0006233">
    <property type="term" value="P:dTDP biosynthetic process"/>
    <property type="evidence" value="ECO:0007669"/>
    <property type="project" value="InterPro"/>
</dbReference>
<dbReference type="GO" id="GO:0004798">
    <property type="term" value="F:dTMP kinase activity"/>
    <property type="evidence" value="ECO:0007669"/>
    <property type="project" value="UniProtKB-UniRule"/>
</dbReference>
<evidence type="ECO:0000313" key="10">
    <source>
        <dbReference type="EMBL" id="MUN28088.1"/>
    </source>
</evidence>
<dbReference type="HAMAP" id="MF_00165">
    <property type="entry name" value="Thymidylate_kinase"/>
    <property type="match status" value="1"/>
</dbReference>
<dbReference type="EMBL" id="WGGD01000005">
    <property type="protein sequence ID" value="MUN28088.1"/>
    <property type="molecule type" value="Genomic_DNA"/>
</dbReference>
<feature type="binding site" evidence="8">
    <location>
        <begin position="8"/>
        <end position="15"/>
    </location>
    <ligand>
        <name>ATP</name>
        <dbReference type="ChEBI" id="CHEBI:30616"/>
    </ligand>
</feature>
<keyword evidence="5 8" id="KW-0418">Kinase</keyword>
<keyword evidence="11" id="KW-1185">Reference proteome</keyword>